<feature type="compositionally biased region" description="Polar residues" evidence="1">
    <location>
        <begin position="572"/>
        <end position="582"/>
    </location>
</feature>
<feature type="compositionally biased region" description="Basic and acidic residues" evidence="1">
    <location>
        <begin position="192"/>
        <end position="209"/>
    </location>
</feature>
<proteinExistence type="predicted"/>
<feature type="compositionally biased region" description="Basic and acidic residues" evidence="1">
    <location>
        <begin position="517"/>
        <end position="527"/>
    </location>
</feature>
<name>A0A9K3GER9_9EUKA</name>
<keyword evidence="3" id="KW-1185">Reference proteome</keyword>
<comment type="caution">
    <text evidence="2">The sequence shown here is derived from an EMBL/GenBank/DDBJ whole genome shotgun (WGS) entry which is preliminary data.</text>
</comment>
<feature type="compositionally biased region" description="Basic and acidic residues" evidence="1">
    <location>
        <begin position="465"/>
        <end position="506"/>
    </location>
</feature>
<organism evidence="2 3">
    <name type="scientific">Kipferlia bialata</name>
    <dbReference type="NCBI Taxonomy" id="797122"/>
    <lineage>
        <taxon>Eukaryota</taxon>
        <taxon>Metamonada</taxon>
        <taxon>Carpediemonas-like organisms</taxon>
        <taxon>Kipferlia</taxon>
    </lineage>
</organism>
<feature type="compositionally biased region" description="Low complexity" evidence="1">
    <location>
        <begin position="533"/>
        <end position="545"/>
    </location>
</feature>
<dbReference type="Proteomes" id="UP000265618">
    <property type="component" value="Unassembled WGS sequence"/>
</dbReference>
<feature type="compositionally biased region" description="Basic and acidic residues" evidence="1">
    <location>
        <begin position="364"/>
        <end position="413"/>
    </location>
</feature>
<feature type="compositionally biased region" description="Basic and acidic residues" evidence="1">
    <location>
        <begin position="643"/>
        <end position="653"/>
    </location>
</feature>
<feature type="region of interest" description="Disordered" evidence="1">
    <location>
        <begin position="338"/>
        <end position="441"/>
    </location>
</feature>
<feature type="compositionally biased region" description="Basic and acidic residues" evidence="1">
    <location>
        <begin position="1"/>
        <end position="27"/>
    </location>
</feature>
<protein>
    <submittedName>
        <fullName evidence="2">Uncharacterized protein</fullName>
    </submittedName>
</protein>
<evidence type="ECO:0000313" key="2">
    <source>
        <dbReference type="EMBL" id="GIQ79845.1"/>
    </source>
</evidence>
<feature type="compositionally biased region" description="Basic and acidic residues" evidence="1">
    <location>
        <begin position="341"/>
        <end position="353"/>
    </location>
</feature>
<feature type="compositionally biased region" description="Polar residues" evidence="1">
    <location>
        <begin position="224"/>
        <end position="236"/>
    </location>
</feature>
<dbReference type="AlphaFoldDB" id="A0A9K3GER9"/>
<evidence type="ECO:0000313" key="3">
    <source>
        <dbReference type="Proteomes" id="UP000265618"/>
    </source>
</evidence>
<feature type="compositionally biased region" description="Basic and acidic residues" evidence="1">
    <location>
        <begin position="35"/>
        <end position="51"/>
    </location>
</feature>
<feature type="compositionally biased region" description="Acidic residues" evidence="1">
    <location>
        <begin position="603"/>
        <end position="615"/>
    </location>
</feature>
<feature type="region of interest" description="Disordered" evidence="1">
    <location>
        <begin position="1"/>
        <end position="320"/>
    </location>
</feature>
<feature type="compositionally biased region" description="Basic and acidic residues" evidence="1">
    <location>
        <begin position="80"/>
        <end position="113"/>
    </location>
</feature>
<feature type="compositionally biased region" description="Basic and acidic residues" evidence="1">
    <location>
        <begin position="153"/>
        <end position="167"/>
    </location>
</feature>
<feature type="compositionally biased region" description="Polar residues" evidence="1">
    <location>
        <begin position="121"/>
        <end position="131"/>
    </location>
</feature>
<dbReference type="EMBL" id="BDIP01000065">
    <property type="protein sequence ID" value="GIQ79845.1"/>
    <property type="molecule type" value="Genomic_DNA"/>
</dbReference>
<feature type="compositionally biased region" description="Basic and acidic residues" evidence="1">
    <location>
        <begin position="300"/>
        <end position="318"/>
    </location>
</feature>
<reference evidence="2 3" key="1">
    <citation type="journal article" date="2018" name="PLoS ONE">
        <title>The draft genome of Kipferlia bialata reveals reductive genome evolution in fornicate parasites.</title>
        <authorList>
            <person name="Tanifuji G."/>
            <person name="Takabayashi S."/>
            <person name="Kume K."/>
            <person name="Takagi M."/>
            <person name="Nakayama T."/>
            <person name="Kamikawa R."/>
            <person name="Inagaki Y."/>
            <person name="Hashimoto T."/>
        </authorList>
    </citation>
    <scope>NUCLEOTIDE SEQUENCE [LARGE SCALE GENOMIC DNA]</scope>
    <source>
        <strain evidence="2">NY0173</strain>
    </source>
</reference>
<accession>A0A9K3GER9</accession>
<sequence length="692" mass="79580">MADALRDIRFHKSPLDMPLESEREGDFARGLSPKHNREQSHLKPLLPDRYDIGNLYTETPGGLPPIGSQPSEQSRSYHAPSRDRKREGGRGEVSPAKRDRDREREKQIARDTTPKMMHRGSQLQRSASEVGSPTGGLLSGRERSAARTRPMSGRRERDRDREDKALKGPDPYAEFQNARDREGYGSAAEEAQAERERERAEEERAERQRQMQRMPPRQRLNDTRVPSVNTHQSSLDGTRDVINRLPDQPRIPRGLSHPLMSQGMHDTEGEGDGEGMGVEGGQYGRHPLSSAVRETGGTPETDRYPTREREREAVREVEVSDCGSEVIPGLCSFVSARKRPMTQEEQERERGRQQEVPYYAGPTEVRERQREMGWEEEKEEREAQWERESQGHSYMDRGAARVDLQREREREPRVQSPYQYNVHTVQREPRRQRGRQSGRDRLLAIEREKERRLRELDDLEEREREILEEERERERERAIERRMLEREREREREMVMSRSRVRDERGLPPVSYTVLTVKKDREGERRGGRSRLSRPGSRASRPGSRMSKPVSRAQSERSVTMSVSPERERGLDQTNLNTSTPVPQFVGPSNDRLSGGETPPVSDGEEEEEEDEMVLPDEGGAMETPLDEASPPAPPSPPPEQDETPHIPDDAKTEQITWETRSIAQEASVLRKRCVHCIYIYGIGMSNPLPVF</sequence>
<gene>
    <name evidence="2" type="ORF">KIPB_000547</name>
</gene>
<evidence type="ECO:0000256" key="1">
    <source>
        <dbReference type="SAM" id="MobiDB-lite"/>
    </source>
</evidence>
<feature type="compositionally biased region" description="Basic and acidic residues" evidence="1">
    <location>
        <begin position="425"/>
        <end position="441"/>
    </location>
</feature>
<feature type="region of interest" description="Disordered" evidence="1">
    <location>
        <begin position="465"/>
        <end position="657"/>
    </location>
</feature>
<feature type="compositionally biased region" description="Gly residues" evidence="1">
    <location>
        <begin position="274"/>
        <end position="283"/>
    </location>
</feature>
<feature type="compositionally biased region" description="Polar residues" evidence="1">
    <location>
        <begin position="552"/>
        <end position="563"/>
    </location>
</feature>